<sequence>MPDPAPTADTTATELVRLRAELALARAAQVQAETRATYYQQLFEQPRKAVVIVRNGLYADCNPMALHLLGLRHRDELLGRPIGSFSAPTQPDGRPAAARLTDMLEQAHRLGWARFSWLGKRPSGEEFWEEFLITAIWLEGELLYHVIWEDTASRRPRPGSSHESENRLQLALVATASGVWISHLPTHKLYCDQRTRQILGITEAISSWEELQPLVYPADVAPLQAAFHRSVREQQPFDVEFRLLHPTEGTRHLLAMGQVQLDGQHQPLRLTGLLRDVTDRHRTRHELTLKNQLLERMLQNLPLILGRFDRQGRLLELTGAGLRHLHVTDNEGVGQPAGYLMPGMQEHITQVLAGQTVRFVARGQVQGEPVFLHCFGFFDESQQCGVMFSINVTESELSKERLRTEKEFTERLLNHSADAIVACDPQGHITAWNRVMEQLSGLPAATMLGQPLPEFSVFRPDTRQGAALHSMLAGQLTPHYNVPFHCHDQDCEASLLPLPEGNECGVLIVIRDVTQRNQLTAEASRQQQRRQHEIMAAVLEAQETERRRIAEGLHNGVGQLLYAAKLSLPPTGEVHETRNLLEEAIRATRTISFELTPGVLADFGLKTALEELFKRVPHHHLRVQLRVQHLPERLPAAVEMAAYRIMQELLNNILKHARASEATLLVRYRPTTLELSAEDNGIGFEAALPTTAPPRGLGLTSIRHRVELLLGTLTVDSAPGRGTLVCISLPCSPEARS</sequence>
<evidence type="ECO:0000313" key="9">
    <source>
        <dbReference type="EMBL" id="RSK46266.1"/>
    </source>
</evidence>
<dbReference type="Gene3D" id="3.30.565.10">
    <property type="entry name" value="Histidine kinase-like ATPase, C-terminal domain"/>
    <property type="match status" value="1"/>
</dbReference>
<name>A0A3R9V420_9BACT</name>
<dbReference type="InterPro" id="IPR000014">
    <property type="entry name" value="PAS"/>
</dbReference>
<keyword evidence="5" id="KW-0902">Two-component regulatory system</keyword>
<dbReference type="InterPro" id="IPR000700">
    <property type="entry name" value="PAS-assoc_C"/>
</dbReference>
<feature type="domain" description="Histidine kinase" evidence="6">
    <location>
        <begin position="644"/>
        <end position="733"/>
    </location>
</feature>
<dbReference type="OrthoDB" id="5401121at2"/>
<dbReference type="RefSeq" id="WP_125435759.1">
    <property type="nucleotide sequence ID" value="NZ_RWIU01000001.1"/>
</dbReference>
<dbReference type="Gene3D" id="3.30.450.20">
    <property type="entry name" value="PAS domain"/>
    <property type="match status" value="3"/>
</dbReference>
<evidence type="ECO:0000259" key="6">
    <source>
        <dbReference type="PROSITE" id="PS50109"/>
    </source>
</evidence>
<dbReference type="InterPro" id="IPR035965">
    <property type="entry name" value="PAS-like_dom_sf"/>
</dbReference>
<dbReference type="PRINTS" id="PR00344">
    <property type="entry name" value="BCTRLSENSOR"/>
</dbReference>
<dbReference type="CDD" id="cd16917">
    <property type="entry name" value="HATPase_UhpB-NarQ-NarX-like"/>
    <property type="match status" value="1"/>
</dbReference>
<dbReference type="PANTHER" id="PTHR24421:SF10">
    <property type="entry name" value="NITRATE_NITRITE SENSOR PROTEIN NARQ"/>
    <property type="match status" value="1"/>
</dbReference>
<dbReference type="SUPFAM" id="SSF55785">
    <property type="entry name" value="PYP-like sensor domain (PAS domain)"/>
    <property type="match status" value="4"/>
</dbReference>
<dbReference type="InterPro" id="IPR036890">
    <property type="entry name" value="HATPase_C_sf"/>
</dbReference>
<dbReference type="PROSITE" id="PS50112">
    <property type="entry name" value="PAS"/>
    <property type="match status" value="1"/>
</dbReference>
<protein>
    <recommendedName>
        <fullName evidence="2">histidine kinase</fullName>
        <ecNumber evidence="2">2.7.13.3</ecNumber>
    </recommendedName>
</protein>
<dbReference type="Pfam" id="PF02518">
    <property type="entry name" value="HATPase_c"/>
    <property type="match status" value="1"/>
</dbReference>
<dbReference type="GO" id="GO:0000160">
    <property type="term" value="P:phosphorelay signal transduction system"/>
    <property type="evidence" value="ECO:0007669"/>
    <property type="project" value="UniProtKB-KW"/>
</dbReference>
<keyword evidence="3" id="KW-0808">Transferase</keyword>
<dbReference type="InterPro" id="IPR004358">
    <property type="entry name" value="Sig_transdc_His_kin-like_C"/>
</dbReference>
<dbReference type="EMBL" id="RWIU01000001">
    <property type="protein sequence ID" value="RSK46266.1"/>
    <property type="molecule type" value="Genomic_DNA"/>
</dbReference>
<evidence type="ECO:0000259" key="7">
    <source>
        <dbReference type="PROSITE" id="PS50112"/>
    </source>
</evidence>
<accession>A0A3R9V420</accession>
<gene>
    <name evidence="9" type="ORF">EI293_03615</name>
</gene>
<dbReference type="SMART" id="SM00091">
    <property type="entry name" value="PAS"/>
    <property type="match status" value="4"/>
</dbReference>
<dbReference type="InterPro" id="IPR013655">
    <property type="entry name" value="PAS_fold_3"/>
</dbReference>
<dbReference type="InterPro" id="IPR013656">
    <property type="entry name" value="PAS_4"/>
</dbReference>
<dbReference type="Pfam" id="PF08447">
    <property type="entry name" value="PAS_3"/>
    <property type="match status" value="1"/>
</dbReference>
<keyword evidence="10" id="KW-1185">Reference proteome</keyword>
<dbReference type="SMART" id="SM00387">
    <property type="entry name" value="HATPase_c"/>
    <property type="match status" value="1"/>
</dbReference>
<reference evidence="9 10" key="1">
    <citation type="submission" date="2018-12" db="EMBL/GenBank/DDBJ databases">
        <authorList>
            <person name="Feng G."/>
            <person name="Zhu H."/>
        </authorList>
    </citation>
    <scope>NUCLEOTIDE SEQUENCE [LARGE SCALE GENOMIC DNA]</scope>
    <source>
        <strain evidence="9 10">LMG 26000</strain>
    </source>
</reference>
<dbReference type="CDD" id="cd00130">
    <property type="entry name" value="PAS"/>
    <property type="match status" value="2"/>
</dbReference>
<organism evidence="9 10">
    <name type="scientific">Hymenobacter perfusus</name>
    <dbReference type="NCBI Taxonomy" id="1236770"/>
    <lineage>
        <taxon>Bacteria</taxon>
        <taxon>Pseudomonadati</taxon>
        <taxon>Bacteroidota</taxon>
        <taxon>Cytophagia</taxon>
        <taxon>Cytophagales</taxon>
        <taxon>Hymenobacteraceae</taxon>
        <taxon>Hymenobacter</taxon>
    </lineage>
</organism>
<dbReference type="Pfam" id="PF13426">
    <property type="entry name" value="PAS_9"/>
    <property type="match status" value="1"/>
</dbReference>
<dbReference type="Pfam" id="PF08448">
    <property type="entry name" value="PAS_4"/>
    <property type="match status" value="1"/>
</dbReference>
<dbReference type="SUPFAM" id="SSF55874">
    <property type="entry name" value="ATPase domain of HSP90 chaperone/DNA topoisomerase II/histidine kinase"/>
    <property type="match status" value="1"/>
</dbReference>
<comment type="catalytic activity">
    <reaction evidence="1">
        <text>ATP + protein L-histidine = ADP + protein N-phospho-L-histidine.</text>
        <dbReference type="EC" id="2.7.13.3"/>
    </reaction>
</comment>
<comment type="caution">
    <text evidence="9">The sequence shown here is derived from an EMBL/GenBank/DDBJ whole genome shotgun (WGS) entry which is preliminary data.</text>
</comment>
<keyword evidence="4" id="KW-0418">Kinase</keyword>
<dbReference type="NCBIfam" id="TIGR00229">
    <property type="entry name" value="sensory_box"/>
    <property type="match status" value="1"/>
</dbReference>
<dbReference type="PANTHER" id="PTHR24421">
    <property type="entry name" value="NITRATE/NITRITE SENSOR PROTEIN NARX-RELATED"/>
    <property type="match status" value="1"/>
</dbReference>
<dbReference type="EC" id="2.7.13.3" evidence="2"/>
<dbReference type="GO" id="GO:0004673">
    <property type="term" value="F:protein histidine kinase activity"/>
    <property type="evidence" value="ECO:0007669"/>
    <property type="project" value="UniProtKB-EC"/>
</dbReference>
<dbReference type="PROSITE" id="PS50113">
    <property type="entry name" value="PAC"/>
    <property type="match status" value="1"/>
</dbReference>
<dbReference type="InterPro" id="IPR050482">
    <property type="entry name" value="Sensor_HK_TwoCompSys"/>
</dbReference>
<evidence type="ECO:0000256" key="3">
    <source>
        <dbReference type="ARBA" id="ARBA00022679"/>
    </source>
</evidence>
<evidence type="ECO:0000256" key="5">
    <source>
        <dbReference type="ARBA" id="ARBA00023012"/>
    </source>
</evidence>
<evidence type="ECO:0000256" key="4">
    <source>
        <dbReference type="ARBA" id="ARBA00022777"/>
    </source>
</evidence>
<evidence type="ECO:0000313" key="10">
    <source>
        <dbReference type="Proteomes" id="UP000270291"/>
    </source>
</evidence>
<evidence type="ECO:0000256" key="2">
    <source>
        <dbReference type="ARBA" id="ARBA00012438"/>
    </source>
</evidence>
<feature type="domain" description="PAC" evidence="8">
    <location>
        <begin position="237"/>
        <end position="289"/>
    </location>
</feature>
<dbReference type="InterPro" id="IPR003594">
    <property type="entry name" value="HATPase_dom"/>
</dbReference>
<dbReference type="Proteomes" id="UP000270291">
    <property type="component" value="Unassembled WGS sequence"/>
</dbReference>
<feature type="domain" description="PAS" evidence="7">
    <location>
        <begin position="405"/>
        <end position="464"/>
    </location>
</feature>
<dbReference type="AlphaFoldDB" id="A0A3R9V420"/>
<dbReference type="InterPro" id="IPR005467">
    <property type="entry name" value="His_kinase_dom"/>
</dbReference>
<dbReference type="PROSITE" id="PS50109">
    <property type="entry name" value="HIS_KIN"/>
    <property type="match status" value="1"/>
</dbReference>
<proteinExistence type="predicted"/>
<evidence type="ECO:0000259" key="8">
    <source>
        <dbReference type="PROSITE" id="PS50113"/>
    </source>
</evidence>
<evidence type="ECO:0000256" key="1">
    <source>
        <dbReference type="ARBA" id="ARBA00000085"/>
    </source>
</evidence>